<dbReference type="OrthoDB" id="29098at2759"/>
<dbReference type="Pfam" id="PF17745">
    <property type="entry name" value="Ydr279_N"/>
    <property type="match status" value="1"/>
</dbReference>
<feature type="region of interest" description="Disordered" evidence="1">
    <location>
        <begin position="194"/>
        <end position="225"/>
    </location>
</feature>
<dbReference type="InterPro" id="IPR041195">
    <property type="entry name" value="Rnh202_N"/>
</dbReference>
<name>A0A8H7LUF8_9AGAM</name>
<evidence type="ECO:0000313" key="4">
    <source>
        <dbReference type="Proteomes" id="UP000602905"/>
    </source>
</evidence>
<dbReference type="InterPro" id="IPR040456">
    <property type="entry name" value="RNase_H2_suB"/>
</dbReference>
<dbReference type="GO" id="GO:0032299">
    <property type="term" value="C:ribonuclease H2 complex"/>
    <property type="evidence" value="ECO:0007669"/>
    <property type="project" value="InterPro"/>
</dbReference>
<feature type="domain" description="Rnh202 triple barrel" evidence="2">
    <location>
        <begin position="8"/>
        <end position="79"/>
    </location>
</feature>
<feature type="compositionally biased region" description="Pro residues" evidence="1">
    <location>
        <begin position="197"/>
        <end position="211"/>
    </location>
</feature>
<reference evidence="3" key="1">
    <citation type="submission" date="2020-09" db="EMBL/GenBank/DDBJ databases">
        <title>Comparative genome analyses of four rice-infecting Rhizoctonia solani isolates reveal extensive enrichment of homogalacturonan modification genes.</title>
        <authorList>
            <person name="Lee D.-Y."/>
            <person name="Jeon J."/>
            <person name="Kim K.-T."/>
            <person name="Cheong K."/>
            <person name="Song H."/>
            <person name="Choi G."/>
            <person name="Ko J."/>
            <person name="Opiyo S.O."/>
            <person name="Zuo S."/>
            <person name="Madhav S."/>
            <person name="Lee Y.-H."/>
            <person name="Wang G.-L."/>
        </authorList>
    </citation>
    <scope>NUCLEOTIDE SEQUENCE</scope>
    <source>
        <strain evidence="3">AG1-IA WGL</strain>
    </source>
</reference>
<sequence>MSTHIAVLPKEFQEALERSGSSLRPLQLPHPRTGLQALFVYHGSTMLELHSVTPDAPRSWFVGQSVVSNGNLMLMTPIDPVFILIPFLQTLDPKAPFKPTDDFLEEALLKYSVPDVNKQDIALFMTLGCARRALKQLCETKGVLELFLPNHTYTHSHLRTYSPTVIPPDITVHKPSPERIRAFIKRRVERVISAQQPPAPEPESAPPPEQPPTISNSSTSTTAQSFPAIQRQHLRLGLSVEELGPLDCPKAEAIRAATRIKIASEIVGNWVEEGLMADVLATYDISAYTDHAAVRAEQARAELAAATSRAEAAEAGKGGKSKAGEKRKAGAQASRGVDKLKKANTKGMATLNTFFGKKE</sequence>
<comment type="caution">
    <text evidence="3">The sequence shown here is derived from an EMBL/GenBank/DDBJ whole genome shotgun (WGS) entry which is preliminary data.</text>
</comment>
<protein>
    <submittedName>
        <fullName evidence="3">Ydr279p protein family (RNase H2 complex component)</fullName>
    </submittedName>
</protein>
<evidence type="ECO:0000259" key="2">
    <source>
        <dbReference type="Pfam" id="PF17745"/>
    </source>
</evidence>
<dbReference type="Gene3D" id="2.20.25.530">
    <property type="match status" value="1"/>
</dbReference>
<organism evidence="3 4">
    <name type="scientific">Rhizoctonia solani</name>
    <dbReference type="NCBI Taxonomy" id="456999"/>
    <lineage>
        <taxon>Eukaryota</taxon>
        <taxon>Fungi</taxon>
        <taxon>Dikarya</taxon>
        <taxon>Basidiomycota</taxon>
        <taxon>Agaricomycotina</taxon>
        <taxon>Agaricomycetes</taxon>
        <taxon>Cantharellales</taxon>
        <taxon>Ceratobasidiaceae</taxon>
        <taxon>Rhizoctonia</taxon>
    </lineage>
</organism>
<dbReference type="PANTHER" id="PTHR13383">
    <property type="entry name" value="RIBONUCLEASE H2 SUBUNIT B"/>
    <property type="match status" value="1"/>
</dbReference>
<dbReference type="AlphaFoldDB" id="A0A8H7LUF8"/>
<dbReference type="Proteomes" id="UP000602905">
    <property type="component" value="Unassembled WGS sequence"/>
</dbReference>
<proteinExistence type="predicted"/>
<gene>
    <name evidence="3" type="ORF">RHS03_04903</name>
</gene>
<evidence type="ECO:0000256" key="1">
    <source>
        <dbReference type="SAM" id="MobiDB-lite"/>
    </source>
</evidence>
<dbReference type="GO" id="GO:0005654">
    <property type="term" value="C:nucleoplasm"/>
    <property type="evidence" value="ECO:0007669"/>
    <property type="project" value="TreeGrafter"/>
</dbReference>
<dbReference type="EMBL" id="JACYCD010000052">
    <property type="protein sequence ID" value="KAF8706194.1"/>
    <property type="molecule type" value="Genomic_DNA"/>
</dbReference>
<dbReference type="GO" id="GO:0006401">
    <property type="term" value="P:RNA catabolic process"/>
    <property type="evidence" value="ECO:0007669"/>
    <property type="project" value="TreeGrafter"/>
</dbReference>
<dbReference type="Gene3D" id="1.10.20.120">
    <property type="match status" value="1"/>
</dbReference>
<feature type="compositionally biased region" description="Low complexity" evidence="1">
    <location>
        <begin position="212"/>
        <end position="222"/>
    </location>
</feature>
<feature type="non-terminal residue" evidence="3">
    <location>
        <position position="1"/>
    </location>
</feature>
<feature type="region of interest" description="Disordered" evidence="1">
    <location>
        <begin position="312"/>
        <end position="344"/>
    </location>
</feature>
<accession>A0A8H7LUF8</accession>
<evidence type="ECO:0000313" key="3">
    <source>
        <dbReference type="EMBL" id="KAF8706194.1"/>
    </source>
</evidence>
<dbReference type="PANTHER" id="PTHR13383:SF11">
    <property type="entry name" value="RIBONUCLEASE H2 SUBUNIT B"/>
    <property type="match status" value="1"/>
</dbReference>